<gene>
    <name evidence="1" type="ORF">M437DRAFT_70646</name>
</gene>
<keyword evidence="2" id="KW-1185">Reference proteome</keyword>
<evidence type="ECO:0000313" key="2">
    <source>
        <dbReference type="Proteomes" id="UP000030672"/>
    </source>
</evidence>
<dbReference type="Proteomes" id="UP000030672">
    <property type="component" value="Unassembled WGS sequence"/>
</dbReference>
<dbReference type="RefSeq" id="XP_040874650.1">
    <property type="nucleotide sequence ID" value="XM_041025520.1"/>
</dbReference>
<dbReference type="HOGENOM" id="CLU_2049233_0_0_1"/>
<proteinExistence type="predicted"/>
<protein>
    <submittedName>
        <fullName evidence="1">Uncharacterized protein</fullName>
    </submittedName>
</protein>
<sequence>MAECSDFNFRALVDARLAVLCCIFCPDLISIGPGRLGVRPAASATPLSLRPTGLACRMVAPELDRVVNAAPVFSNTTSGVGVKVTTPRLQFDKRATASFGVVAGTPSVSGVLSIRAGYFW</sequence>
<accession>A0A074W4Z6</accession>
<organism evidence="1 2">
    <name type="scientific">Aureobasidium melanogenum (strain CBS 110374)</name>
    <name type="common">Aureobasidium pullulans var. melanogenum</name>
    <dbReference type="NCBI Taxonomy" id="1043003"/>
    <lineage>
        <taxon>Eukaryota</taxon>
        <taxon>Fungi</taxon>
        <taxon>Dikarya</taxon>
        <taxon>Ascomycota</taxon>
        <taxon>Pezizomycotina</taxon>
        <taxon>Dothideomycetes</taxon>
        <taxon>Dothideomycetidae</taxon>
        <taxon>Dothideales</taxon>
        <taxon>Saccotheciaceae</taxon>
        <taxon>Aureobasidium</taxon>
    </lineage>
</organism>
<name>A0A074W4Z6_AURM1</name>
<evidence type="ECO:0000313" key="1">
    <source>
        <dbReference type="EMBL" id="KEQ57626.1"/>
    </source>
</evidence>
<dbReference type="AlphaFoldDB" id="A0A074W4Z6"/>
<reference evidence="1 2" key="1">
    <citation type="journal article" date="2014" name="BMC Genomics">
        <title>Genome sequencing of four Aureobasidium pullulans varieties: biotechnological potential, stress tolerance, and description of new species.</title>
        <authorList>
            <person name="Gostin Ar C."/>
            <person name="Ohm R.A."/>
            <person name="Kogej T."/>
            <person name="Sonjak S."/>
            <person name="Turk M."/>
            <person name="Zajc J."/>
            <person name="Zalar P."/>
            <person name="Grube M."/>
            <person name="Sun H."/>
            <person name="Han J."/>
            <person name="Sharma A."/>
            <person name="Chiniquy J."/>
            <person name="Ngan C.Y."/>
            <person name="Lipzen A."/>
            <person name="Barry K."/>
            <person name="Grigoriev I.V."/>
            <person name="Gunde-Cimerman N."/>
        </authorList>
    </citation>
    <scope>NUCLEOTIDE SEQUENCE [LARGE SCALE GENOMIC DNA]</scope>
    <source>
        <strain evidence="1 2">CBS 110374</strain>
    </source>
</reference>
<dbReference type="EMBL" id="KL584881">
    <property type="protein sequence ID" value="KEQ57626.1"/>
    <property type="molecule type" value="Genomic_DNA"/>
</dbReference>
<dbReference type="GeneID" id="63918893"/>